<dbReference type="GO" id="GO:0016990">
    <property type="term" value="F:arginine deiminase activity"/>
    <property type="evidence" value="ECO:0007669"/>
    <property type="project" value="TreeGrafter"/>
</dbReference>
<reference evidence="1 2" key="2">
    <citation type="submission" date="2019-08" db="EMBL/GenBank/DDBJ databases">
        <title>Jejuicoccus antrihumi gen. nov., sp. nov., a new member of the family Dermacoccaceae isolated from a cave.</title>
        <authorList>
            <person name="Schumann P."/>
            <person name="Kim I.S."/>
        </authorList>
    </citation>
    <scope>NUCLEOTIDE SEQUENCE [LARGE SCALE GENOMIC DNA]</scope>
    <source>
        <strain evidence="1 2">C5-26</strain>
    </source>
</reference>
<comment type="caution">
    <text evidence="1">The sequence shown here is derived from an EMBL/GenBank/DDBJ whole genome shotgun (WGS) entry which is preliminary data.</text>
</comment>
<accession>A0A563E0Q2</accession>
<name>A0A563E0Q2_9MICO</name>
<evidence type="ECO:0000313" key="1">
    <source>
        <dbReference type="EMBL" id="TWP35781.1"/>
    </source>
</evidence>
<proteinExistence type="predicted"/>
<sequence length="297" mass="32202">MDPLQTHLSGIAARGHEWGVGSCVTSLRRVLVRTPTVQGDFEGAQWRKPDPARLLAEHAQFVQLLRDLGCQVEVCAAEPNLVDAVYTHDPVIMTPFGAILLQMHKPVRGPEPEQVAHDLDRLGVPILGSLTGGEFADGGDKVWFDDHTLAMGHGYRTNAAGVERVRRLLESHDVEVVAFDLPHFEGPDAVLHLMSVVSPVADDLAAVYEPLAPVRLLQFLDSRGYERVRVSAAEFATQGANILAVRPRVLVIAEGNPQVVSALRARGCEVHEFAGSELSVKGDGGPTCLTQPLWRAS</sequence>
<dbReference type="EMBL" id="VCQV01000016">
    <property type="protein sequence ID" value="TWP35781.1"/>
    <property type="molecule type" value="Genomic_DNA"/>
</dbReference>
<dbReference type="AlphaFoldDB" id="A0A563E0Q2"/>
<dbReference type="Pfam" id="PF19420">
    <property type="entry name" value="DDAH_eukar"/>
    <property type="match status" value="1"/>
</dbReference>
<reference evidence="1 2" key="1">
    <citation type="submission" date="2019-05" db="EMBL/GenBank/DDBJ databases">
        <authorList>
            <person name="Lee S.D."/>
        </authorList>
    </citation>
    <scope>NUCLEOTIDE SEQUENCE [LARGE SCALE GENOMIC DNA]</scope>
    <source>
        <strain evidence="1 2">C5-26</strain>
    </source>
</reference>
<organism evidence="1 2">
    <name type="scientific">Leekyejoonella antrihumi</name>
    <dbReference type="NCBI Taxonomy" id="1660198"/>
    <lineage>
        <taxon>Bacteria</taxon>
        <taxon>Bacillati</taxon>
        <taxon>Actinomycetota</taxon>
        <taxon>Actinomycetes</taxon>
        <taxon>Micrococcales</taxon>
        <taxon>Dermacoccaceae</taxon>
        <taxon>Leekyejoonella</taxon>
    </lineage>
</organism>
<keyword evidence="2" id="KW-1185">Reference proteome</keyword>
<dbReference type="PANTHER" id="PTHR47271:SF2">
    <property type="entry name" value="ARGININE DEIMINASE"/>
    <property type="match status" value="1"/>
</dbReference>
<dbReference type="GO" id="GO:0019546">
    <property type="term" value="P:L-arginine deiminase pathway"/>
    <property type="evidence" value="ECO:0007669"/>
    <property type="project" value="TreeGrafter"/>
</dbReference>
<dbReference type="RefSeq" id="WP_146317060.1">
    <property type="nucleotide sequence ID" value="NZ_VCQV01000016.1"/>
</dbReference>
<gene>
    <name evidence="1" type="ORF">FGL98_12235</name>
</gene>
<protein>
    <recommendedName>
        <fullName evidence="3">Amidinotransferase</fullName>
    </recommendedName>
</protein>
<dbReference type="OrthoDB" id="9807502at2"/>
<evidence type="ECO:0008006" key="3">
    <source>
        <dbReference type="Google" id="ProtNLM"/>
    </source>
</evidence>
<dbReference type="Proteomes" id="UP000320244">
    <property type="component" value="Unassembled WGS sequence"/>
</dbReference>
<dbReference type="SUPFAM" id="SSF55909">
    <property type="entry name" value="Pentein"/>
    <property type="match status" value="1"/>
</dbReference>
<dbReference type="Gene3D" id="3.75.10.10">
    <property type="entry name" value="L-arginine/glycine Amidinotransferase, Chain A"/>
    <property type="match status" value="1"/>
</dbReference>
<evidence type="ECO:0000313" key="2">
    <source>
        <dbReference type="Proteomes" id="UP000320244"/>
    </source>
</evidence>
<dbReference type="PANTHER" id="PTHR47271">
    <property type="entry name" value="ARGININE DEIMINASE"/>
    <property type="match status" value="1"/>
</dbReference>